<protein>
    <recommendedName>
        <fullName evidence="3">DUF2953 domain-containing protein</fullName>
    </recommendedName>
</protein>
<dbReference type="AlphaFoldDB" id="A0A8J2ZYW3"/>
<dbReference type="Pfam" id="PF11167">
    <property type="entry name" value="DUF2953"/>
    <property type="match status" value="1"/>
</dbReference>
<organism evidence="1 2">
    <name type="scientific">Pullulanibacillus pueri</name>
    <dbReference type="NCBI Taxonomy" id="1437324"/>
    <lineage>
        <taxon>Bacteria</taxon>
        <taxon>Bacillati</taxon>
        <taxon>Bacillota</taxon>
        <taxon>Bacilli</taxon>
        <taxon>Bacillales</taxon>
        <taxon>Sporolactobacillaceae</taxon>
        <taxon>Pullulanibacillus</taxon>
    </lineage>
</organism>
<evidence type="ECO:0000313" key="1">
    <source>
        <dbReference type="EMBL" id="GGH86678.1"/>
    </source>
</evidence>
<comment type="caution">
    <text evidence="1">The sequence shown here is derived from an EMBL/GenBank/DDBJ whole genome shotgun (WGS) entry which is preliminary data.</text>
</comment>
<dbReference type="InterPro" id="IPR021338">
    <property type="entry name" value="DUF2953"/>
</dbReference>
<name>A0A8J2ZYW3_9BACL</name>
<dbReference type="Proteomes" id="UP000656813">
    <property type="component" value="Unassembled WGS sequence"/>
</dbReference>
<sequence>MKLLVILSIVVLLIILFLLLVIFATISIAIDGRVLNTKIDFKVTLKCLGIRFLFIQYPNPDQPMSLFNKAMTMLENWRQQRKDNGQELPMNDLEQLLELFGALKNKPTLEEQMIQFSMDSLRIKEIKWYSTIGFEEADKTAWLTGVLWTLKTTFLGFIQHYFLKNKMDAPSLIVQPDYSQVFTFKTHLTCMIQFRLGHAIRTAYKIAKQRKGRQETCQKNIQYKV</sequence>
<dbReference type="EMBL" id="BMFV01000034">
    <property type="protein sequence ID" value="GGH86678.1"/>
    <property type="molecule type" value="Genomic_DNA"/>
</dbReference>
<dbReference type="RefSeq" id="WP_188498675.1">
    <property type="nucleotide sequence ID" value="NZ_BMFV01000034.1"/>
</dbReference>
<proteinExistence type="predicted"/>
<keyword evidence="2" id="KW-1185">Reference proteome</keyword>
<reference evidence="1" key="1">
    <citation type="journal article" date="2014" name="Int. J. Syst. Evol. Microbiol.">
        <title>Complete genome sequence of Corynebacterium casei LMG S-19264T (=DSM 44701T), isolated from a smear-ripened cheese.</title>
        <authorList>
            <consortium name="US DOE Joint Genome Institute (JGI-PGF)"/>
            <person name="Walter F."/>
            <person name="Albersmeier A."/>
            <person name="Kalinowski J."/>
            <person name="Ruckert C."/>
        </authorList>
    </citation>
    <scope>NUCLEOTIDE SEQUENCE</scope>
    <source>
        <strain evidence="1">CGMCC 1.12777</strain>
    </source>
</reference>
<gene>
    <name evidence="1" type="ORF">GCM10007096_34940</name>
</gene>
<evidence type="ECO:0008006" key="3">
    <source>
        <dbReference type="Google" id="ProtNLM"/>
    </source>
</evidence>
<evidence type="ECO:0000313" key="2">
    <source>
        <dbReference type="Proteomes" id="UP000656813"/>
    </source>
</evidence>
<reference evidence="1" key="2">
    <citation type="submission" date="2020-09" db="EMBL/GenBank/DDBJ databases">
        <authorList>
            <person name="Sun Q."/>
            <person name="Zhou Y."/>
        </authorList>
    </citation>
    <scope>NUCLEOTIDE SEQUENCE</scope>
    <source>
        <strain evidence="1">CGMCC 1.12777</strain>
    </source>
</reference>
<accession>A0A8J2ZYW3</accession>